<dbReference type="EMBL" id="GBXM01055358">
    <property type="protein sequence ID" value="JAH53219.1"/>
    <property type="molecule type" value="Transcribed_RNA"/>
</dbReference>
<reference evidence="1" key="1">
    <citation type="submission" date="2014-11" db="EMBL/GenBank/DDBJ databases">
        <authorList>
            <person name="Amaro Gonzalez C."/>
        </authorList>
    </citation>
    <scope>NUCLEOTIDE SEQUENCE</scope>
</reference>
<sequence>MIKLCEITYYH</sequence>
<reference evidence="1" key="2">
    <citation type="journal article" date="2015" name="Fish Shellfish Immunol.">
        <title>Early steps in the European eel (Anguilla anguilla)-Vibrio vulnificus interaction in the gills: Role of the RtxA13 toxin.</title>
        <authorList>
            <person name="Callol A."/>
            <person name="Pajuelo D."/>
            <person name="Ebbesson L."/>
            <person name="Teles M."/>
            <person name="MacKenzie S."/>
            <person name="Amaro C."/>
        </authorList>
    </citation>
    <scope>NUCLEOTIDE SEQUENCE</scope>
</reference>
<organism evidence="1">
    <name type="scientific">Anguilla anguilla</name>
    <name type="common">European freshwater eel</name>
    <name type="synonym">Muraena anguilla</name>
    <dbReference type="NCBI Taxonomy" id="7936"/>
    <lineage>
        <taxon>Eukaryota</taxon>
        <taxon>Metazoa</taxon>
        <taxon>Chordata</taxon>
        <taxon>Craniata</taxon>
        <taxon>Vertebrata</taxon>
        <taxon>Euteleostomi</taxon>
        <taxon>Actinopterygii</taxon>
        <taxon>Neopterygii</taxon>
        <taxon>Teleostei</taxon>
        <taxon>Anguilliformes</taxon>
        <taxon>Anguillidae</taxon>
        <taxon>Anguilla</taxon>
    </lineage>
</organism>
<protein>
    <submittedName>
        <fullName evidence="1">Uncharacterized protein</fullName>
    </submittedName>
</protein>
<proteinExistence type="predicted"/>
<evidence type="ECO:0000313" key="1">
    <source>
        <dbReference type="EMBL" id="JAH53219.1"/>
    </source>
</evidence>
<accession>A0A0E9THP9</accession>
<name>A0A0E9THP9_ANGAN</name>